<dbReference type="HAMAP" id="MF_01820">
    <property type="entry name" value="GTPase_RsgA"/>
    <property type="match status" value="1"/>
</dbReference>
<dbReference type="GO" id="GO:0046872">
    <property type="term" value="F:metal ion binding"/>
    <property type="evidence" value="ECO:0007669"/>
    <property type="project" value="UniProtKB-KW"/>
</dbReference>
<feature type="binding site" evidence="3">
    <location>
        <position position="296"/>
    </location>
    <ligand>
        <name>Zn(2+)</name>
        <dbReference type="ChEBI" id="CHEBI:29105"/>
    </ligand>
</feature>
<comment type="subcellular location">
    <subcellularLocation>
        <location evidence="3">Cytoplasm</location>
    </subcellularLocation>
</comment>
<dbReference type="InterPro" id="IPR004881">
    <property type="entry name" value="Ribosome_biogen_GTPase_RsgA"/>
</dbReference>
<comment type="cofactor">
    <cofactor evidence="3">
        <name>Zn(2+)</name>
        <dbReference type="ChEBI" id="CHEBI:29105"/>
    </cofactor>
    <text evidence="3">Binds 1 zinc ion per subunit.</text>
</comment>
<protein>
    <recommendedName>
        <fullName evidence="3">Small ribosomal subunit biogenesis GTPase RsgA</fullName>
        <ecNumber evidence="3">3.6.1.-</ecNumber>
    </recommendedName>
</protein>
<evidence type="ECO:0000259" key="5">
    <source>
        <dbReference type="PROSITE" id="PS50936"/>
    </source>
</evidence>
<feature type="binding site" evidence="3">
    <location>
        <begin position="160"/>
        <end position="163"/>
    </location>
    <ligand>
        <name>GTP</name>
        <dbReference type="ChEBI" id="CHEBI:37565"/>
    </ligand>
</feature>
<dbReference type="RefSeq" id="WP_160879622.1">
    <property type="nucleotide sequence ID" value="NZ_WUEK01000014.1"/>
</dbReference>
<keyword evidence="3" id="KW-0479">Metal-binding</keyword>
<dbReference type="EMBL" id="WUEK01000014">
    <property type="protein sequence ID" value="MXG91691.1"/>
    <property type="molecule type" value="Genomic_DNA"/>
</dbReference>
<feature type="binding site" evidence="3">
    <location>
        <begin position="206"/>
        <end position="214"/>
    </location>
    <ligand>
        <name>GTP</name>
        <dbReference type="ChEBI" id="CHEBI:37565"/>
    </ligand>
</feature>
<dbReference type="InterPro" id="IPR027417">
    <property type="entry name" value="P-loop_NTPase"/>
</dbReference>
<dbReference type="CDD" id="cd01854">
    <property type="entry name" value="YjeQ_EngC"/>
    <property type="match status" value="1"/>
</dbReference>
<feature type="binding site" evidence="3">
    <location>
        <position position="303"/>
    </location>
    <ligand>
        <name>Zn(2+)</name>
        <dbReference type="ChEBI" id="CHEBI:29105"/>
    </ligand>
</feature>
<dbReference type="NCBIfam" id="TIGR00157">
    <property type="entry name" value="ribosome small subunit-dependent GTPase A"/>
    <property type="match status" value="1"/>
</dbReference>
<comment type="subunit">
    <text evidence="3">Monomer. Associates with 30S ribosomal subunit, binds 16S rRNA.</text>
</comment>
<dbReference type="PANTHER" id="PTHR32120:SF11">
    <property type="entry name" value="SMALL RIBOSOMAL SUBUNIT BIOGENESIS GTPASE RSGA 1, MITOCHONDRIAL-RELATED"/>
    <property type="match status" value="1"/>
</dbReference>
<dbReference type="GO" id="GO:0042274">
    <property type="term" value="P:ribosomal small subunit biogenesis"/>
    <property type="evidence" value="ECO:0007669"/>
    <property type="project" value="UniProtKB-UniRule"/>
</dbReference>
<evidence type="ECO:0000313" key="7">
    <source>
        <dbReference type="EMBL" id="MXG91691.1"/>
    </source>
</evidence>
<dbReference type="EC" id="3.6.1.-" evidence="3"/>
<dbReference type="InterPro" id="IPR010914">
    <property type="entry name" value="RsgA_GTPase_dom"/>
</dbReference>
<evidence type="ECO:0000313" key="8">
    <source>
        <dbReference type="Proteomes" id="UP000473325"/>
    </source>
</evidence>
<feature type="compositionally biased region" description="Basic and acidic residues" evidence="4">
    <location>
        <begin position="1"/>
        <end position="15"/>
    </location>
</feature>
<feature type="domain" description="CP-type G" evidence="6">
    <location>
        <begin position="111"/>
        <end position="266"/>
    </location>
</feature>
<keyword evidence="3" id="KW-0862">Zinc</keyword>
<comment type="caution">
    <text evidence="7">The sequence shown here is derived from an EMBL/GenBank/DDBJ whole genome shotgun (WGS) entry which is preliminary data.</text>
</comment>
<evidence type="ECO:0000256" key="1">
    <source>
        <dbReference type="ARBA" id="ARBA00022741"/>
    </source>
</evidence>
<dbReference type="Gene3D" id="3.40.50.300">
    <property type="entry name" value="P-loop containing nucleotide triphosphate hydrolases"/>
    <property type="match status" value="1"/>
</dbReference>
<gene>
    <name evidence="3 7" type="primary">rsgA</name>
    <name evidence="7" type="ORF">GRQ65_19290</name>
</gene>
<evidence type="ECO:0000256" key="4">
    <source>
        <dbReference type="SAM" id="MobiDB-lite"/>
    </source>
</evidence>
<feature type="binding site" evidence="3">
    <location>
        <position position="290"/>
    </location>
    <ligand>
        <name>Zn(2+)</name>
        <dbReference type="ChEBI" id="CHEBI:29105"/>
    </ligand>
</feature>
<keyword evidence="8" id="KW-1185">Reference proteome</keyword>
<keyword evidence="3" id="KW-0963">Cytoplasm</keyword>
<dbReference type="GO" id="GO:0005525">
    <property type="term" value="F:GTP binding"/>
    <property type="evidence" value="ECO:0007669"/>
    <property type="project" value="UniProtKB-UniRule"/>
</dbReference>
<keyword evidence="3" id="KW-0699">rRNA-binding</keyword>
<sequence>MPTGRYSDHDVEHYDRPRRRTRPRTKERPSYDDAPQGVVVTVDRGRFTLLVGGADGTTVTAMKARPLGRRGVVVGDRVRLDGDVSGDEGTLARIVEVLPRSTTLRRTAEDDDPVERVIVANAEQLVVVTALADPDPQPRLIDRALVAAYDAGLAPLLCLTKADLADPAPLLETYRALDVPHVVTQRGGDLGALRERLDGRVSVLLGSSGVGKSTLVNALVPDAGREVGVVNAVTGRGRHTSTSAYLLPLPAPLAGWIVDTPGIRSFGLAHVEPARLIGFFPDLEQLTEDCPRGCTHGTEEPECALDGAVAEGRADPARVASFRRLLAARSEPVW</sequence>
<evidence type="ECO:0000259" key="6">
    <source>
        <dbReference type="PROSITE" id="PS51721"/>
    </source>
</evidence>
<dbReference type="SUPFAM" id="SSF52540">
    <property type="entry name" value="P-loop containing nucleoside triphosphate hydrolases"/>
    <property type="match status" value="1"/>
</dbReference>
<name>A0A6L7F2M9_9ACTN</name>
<dbReference type="Gene3D" id="1.10.40.50">
    <property type="entry name" value="Probable gtpase engc, domain 3"/>
    <property type="match status" value="1"/>
</dbReference>
<feature type="region of interest" description="Disordered" evidence="4">
    <location>
        <begin position="1"/>
        <end position="34"/>
    </location>
</feature>
<keyword evidence="2 3" id="KW-0342">GTP-binding</keyword>
<keyword evidence="3" id="KW-0378">Hydrolase</keyword>
<keyword evidence="1 3" id="KW-0547">Nucleotide-binding</keyword>
<feature type="binding site" evidence="3">
    <location>
        <position position="294"/>
    </location>
    <ligand>
        <name>Zn(2+)</name>
        <dbReference type="ChEBI" id="CHEBI:29105"/>
    </ligand>
</feature>
<accession>A0A6L7F2M9</accession>
<dbReference type="Proteomes" id="UP000473325">
    <property type="component" value="Unassembled WGS sequence"/>
</dbReference>
<keyword evidence="3" id="KW-0694">RNA-binding</keyword>
<evidence type="ECO:0000256" key="3">
    <source>
        <dbReference type="HAMAP-Rule" id="MF_01820"/>
    </source>
</evidence>
<organism evidence="7 8">
    <name type="scientific">Nocardioides flavescens</name>
    <dbReference type="NCBI Taxonomy" id="2691959"/>
    <lineage>
        <taxon>Bacteria</taxon>
        <taxon>Bacillati</taxon>
        <taxon>Actinomycetota</taxon>
        <taxon>Actinomycetes</taxon>
        <taxon>Propionibacteriales</taxon>
        <taxon>Nocardioidaceae</taxon>
        <taxon>Nocardioides</taxon>
    </lineage>
</organism>
<dbReference type="Pfam" id="PF03193">
    <property type="entry name" value="RsgA_GTPase"/>
    <property type="match status" value="1"/>
</dbReference>
<dbReference type="GO" id="GO:0003924">
    <property type="term" value="F:GTPase activity"/>
    <property type="evidence" value="ECO:0007669"/>
    <property type="project" value="UniProtKB-UniRule"/>
</dbReference>
<comment type="similarity">
    <text evidence="3">Belongs to the TRAFAC class YlqF/YawG GTPase family. RsgA subfamily.</text>
</comment>
<dbReference type="PANTHER" id="PTHR32120">
    <property type="entry name" value="SMALL RIBOSOMAL SUBUNIT BIOGENESIS GTPASE RSGA"/>
    <property type="match status" value="1"/>
</dbReference>
<dbReference type="GO" id="GO:0005737">
    <property type="term" value="C:cytoplasm"/>
    <property type="evidence" value="ECO:0007669"/>
    <property type="project" value="UniProtKB-SubCell"/>
</dbReference>
<comment type="function">
    <text evidence="3">One of several proteins that assist in the late maturation steps of the functional core of the 30S ribosomal subunit. Helps release RbfA from mature subunits. May play a role in the assembly of ribosomal proteins into the subunit. Circularly permuted GTPase that catalyzes slow GTP hydrolysis, GTPase activity is stimulated by the 30S ribosomal subunit.</text>
</comment>
<dbReference type="GO" id="GO:0019843">
    <property type="term" value="F:rRNA binding"/>
    <property type="evidence" value="ECO:0007669"/>
    <property type="project" value="UniProtKB-KW"/>
</dbReference>
<keyword evidence="3" id="KW-0690">Ribosome biogenesis</keyword>
<feature type="domain" description="EngC GTPase" evidence="5">
    <location>
        <begin position="120"/>
        <end position="264"/>
    </location>
</feature>
<dbReference type="AlphaFoldDB" id="A0A6L7F2M9"/>
<dbReference type="InterPro" id="IPR030378">
    <property type="entry name" value="G_CP_dom"/>
</dbReference>
<evidence type="ECO:0000256" key="2">
    <source>
        <dbReference type="ARBA" id="ARBA00023134"/>
    </source>
</evidence>
<dbReference type="PROSITE" id="PS50936">
    <property type="entry name" value="ENGC_GTPASE"/>
    <property type="match status" value="1"/>
</dbReference>
<proteinExistence type="inferred from homology"/>
<reference evidence="7 8" key="1">
    <citation type="submission" date="2019-12" db="EMBL/GenBank/DDBJ databases">
        <authorList>
            <person name="Kun Z."/>
        </authorList>
    </citation>
    <scope>NUCLEOTIDE SEQUENCE [LARGE SCALE GENOMIC DNA]</scope>
    <source>
        <strain evidence="7 8">YIM 123512</strain>
    </source>
</reference>
<dbReference type="PROSITE" id="PS51721">
    <property type="entry name" value="G_CP"/>
    <property type="match status" value="1"/>
</dbReference>